<evidence type="ECO:0000313" key="1">
    <source>
        <dbReference type="EMBL" id="TVY41847.1"/>
    </source>
</evidence>
<proteinExistence type="predicted"/>
<reference evidence="1 2" key="1">
    <citation type="submission" date="2018-05" db="EMBL/GenBank/DDBJ databases">
        <title>Genome sequencing and assembly of the regulated plant pathogen Lachnellula willkommii and related sister species for the development of diagnostic species identification markers.</title>
        <authorList>
            <person name="Giroux E."/>
            <person name="Bilodeau G."/>
        </authorList>
    </citation>
    <scope>NUCLEOTIDE SEQUENCE [LARGE SCALE GENOMIC DNA]</scope>
    <source>
        <strain evidence="1 2">CBS 160.35</strain>
    </source>
</reference>
<dbReference type="AlphaFoldDB" id="A0A8H8RY38"/>
<sequence>MGHLADKIACLKLKMTDSNDYHLPMVSRCNIYLPRASLRFLINTAADIQNTKQLKLRTPRFKPYSNELWRLSKARMRPSERRKSAPTARTSRKGVIKNCQAAVNASNDVQYAGMENLWSHDVMGMTLSMLARTLVLMGQLLPGHRSLDRY</sequence>
<accession>A0A8H8RY38</accession>
<dbReference type="Proteomes" id="UP000443090">
    <property type="component" value="Unassembled WGS sequence"/>
</dbReference>
<organism evidence="1 2">
    <name type="scientific">Lachnellula occidentalis</name>
    <dbReference type="NCBI Taxonomy" id="215460"/>
    <lineage>
        <taxon>Eukaryota</taxon>
        <taxon>Fungi</taxon>
        <taxon>Dikarya</taxon>
        <taxon>Ascomycota</taxon>
        <taxon>Pezizomycotina</taxon>
        <taxon>Leotiomycetes</taxon>
        <taxon>Helotiales</taxon>
        <taxon>Lachnaceae</taxon>
        <taxon>Lachnellula</taxon>
    </lineage>
</organism>
<comment type="caution">
    <text evidence="1">The sequence shown here is derived from an EMBL/GenBank/DDBJ whole genome shotgun (WGS) entry which is preliminary data.</text>
</comment>
<evidence type="ECO:0000313" key="2">
    <source>
        <dbReference type="Proteomes" id="UP000443090"/>
    </source>
</evidence>
<gene>
    <name evidence="1" type="ORF">LOCC1_G004834</name>
</gene>
<keyword evidence="2" id="KW-1185">Reference proteome</keyword>
<protein>
    <submittedName>
        <fullName evidence="1">Uncharacterized protein</fullName>
    </submittedName>
</protein>
<name>A0A8H8RY38_9HELO</name>
<dbReference type="EMBL" id="QGMI01000367">
    <property type="protein sequence ID" value="TVY41847.1"/>
    <property type="molecule type" value="Genomic_DNA"/>
</dbReference>